<evidence type="ECO:0000313" key="1">
    <source>
        <dbReference type="EMBL" id="JAD24093.1"/>
    </source>
</evidence>
<organism evidence="1">
    <name type="scientific">Arundo donax</name>
    <name type="common">Giant reed</name>
    <name type="synonym">Donax arundinaceus</name>
    <dbReference type="NCBI Taxonomy" id="35708"/>
    <lineage>
        <taxon>Eukaryota</taxon>
        <taxon>Viridiplantae</taxon>
        <taxon>Streptophyta</taxon>
        <taxon>Embryophyta</taxon>
        <taxon>Tracheophyta</taxon>
        <taxon>Spermatophyta</taxon>
        <taxon>Magnoliopsida</taxon>
        <taxon>Liliopsida</taxon>
        <taxon>Poales</taxon>
        <taxon>Poaceae</taxon>
        <taxon>PACMAD clade</taxon>
        <taxon>Arundinoideae</taxon>
        <taxon>Arundineae</taxon>
        <taxon>Arundo</taxon>
    </lineage>
</organism>
<accession>A0A0A8YEM9</accession>
<protein>
    <submittedName>
        <fullName evidence="1">Uncharacterized protein</fullName>
    </submittedName>
</protein>
<dbReference type="EMBL" id="GBRH01273802">
    <property type="protein sequence ID" value="JAD24093.1"/>
    <property type="molecule type" value="Transcribed_RNA"/>
</dbReference>
<reference evidence="1" key="2">
    <citation type="journal article" date="2015" name="Data Brief">
        <title>Shoot transcriptome of the giant reed, Arundo donax.</title>
        <authorList>
            <person name="Barrero R.A."/>
            <person name="Guerrero F.D."/>
            <person name="Moolhuijzen P."/>
            <person name="Goolsby J.A."/>
            <person name="Tidwell J."/>
            <person name="Bellgard S.E."/>
            <person name="Bellgard M.I."/>
        </authorList>
    </citation>
    <scope>NUCLEOTIDE SEQUENCE</scope>
    <source>
        <tissue evidence="1">Shoot tissue taken approximately 20 cm above the soil surface</tissue>
    </source>
</reference>
<proteinExistence type="predicted"/>
<reference evidence="1" key="1">
    <citation type="submission" date="2014-09" db="EMBL/GenBank/DDBJ databases">
        <authorList>
            <person name="Magalhaes I.L.F."/>
            <person name="Oliveira U."/>
            <person name="Santos F.R."/>
            <person name="Vidigal T.H.D.A."/>
            <person name="Brescovit A.D."/>
            <person name="Santos A.J."/>
        </authorList>
    </citation>
    <scope>NUCLEOTIDE SEQUENCE</scope>
    <source>
        <tissue evidence="1">Shoot tissue taken approximately 20 cm above the soil surface</tissue>
    </source>
</reference>
<name>A0A0A8YEM9_ARUDO</name>
<dbReference type="AlphaFoldDB" id="A0A0A8YEM9"/>
<sequence length="37" mass="4628">MLCSWEIHKWHCLSNYPQRCHRFKWLAPLLKDSKEQD</sequence>